<organism evidence="3 4">
    <name type="scientific">Eikenella corrodens</name>
    <dbReference type="NCBI Taxonomy" id="539"/>
    <lineage>
        <taxon>Bacteria</taxon>
        <taxon>Pseudomonadati</taxon>
        <taxon>Pseudomonadota</taxon>
        <taxon>Betaproteobacteria</taxon>
        <taxon>Neisseriales</taxon>
        <taxon>Neisseriaceae</taxon>
        <taxon>Eikenella</taxon>
    </lineage>
</organism>
<feature type="transmembrane region" description="Helical" evidence="1">
    <location>
        <begin position="135"/>
        <end position="153"/>
    </location>
</feature>
<accession>A0A1A9RE19</accession>
<feature type="transmembrane region" description="Helical" evidence="1">
    <location>
        <begin position="20"/>
        <end position="50"/>
    </location>
</feature>
<dbReference type="InterPro" id="IPR038765">
    <property type="entry name" value="Papain-like_cys_pep_sf"/>
</dbReference>
<evidence type="ECO:0000259" key="2">
    <source>
        <dbReference type="SMART" id="SM00460"/>
    </source>
</evidence>
<dbReference type="PANTHER" id="PTHR42736">
    <property type="entry name" value="PROTEIN-GLUTAMINE GAMMA-GLUTAMYLTRANSFERASE"/>
    <property type="match status" value="1"/>
</dbReference>
<feature type="transmembrane region" description="Helical" evidence="1">
    <location>
        <begin position="165"/>
        <end position="182"/>
    </location>
</feature>
<dbReference type="AlphaFoldDB" id="A0A1A9RE19"/>
<dbReference type="SUPFAM" id="SSF54001">
    <property type="entry name" value="Cysteine proteinases"/>
    <property type="match status" value="1"/>
</dbReference>
<keyword evidence="1" id="KW-0812">Transmembrane</keyword>
<feature type="domain" description="Transglutaminase-like" evidence="2">
    <location>
        <begin position="408"/>
        <end position="480"/>
    </location>
</feature>
<dbReference type="InterPro" id="IPR002931">
    <property type="entry name" value="Transglutaminase-like"/>
</dbReference>
<dbReference type="InterPro" id="IPR021878">
    <property type="entry name" value="TgpA_N"/>
</dbReference>
<keyword evidence="1" id="KW-0472">Membrane</keyword>
<feature type="transmembrane region" description="Helical" evidence="1">
    <location>
        <begin position="549"/>
        <end position="571"/>
    </location>
</feature>
<evidence type="ECO:0000313" key="4">
    <source>
        <dbReference type="Proteomes" id="UP000078003"/>
    </source>
</evidence>
<dbReference type="InterPro" id="IPR052901">
    <property type="entry name" value="Bact_TGase-like"/>
</dbReference>
<evidence type="ECO:0000256" key="1">
    <source>
        <dbReference type="SAM" id="Phobius"/>
    </source>
</evidence>
<name>A0A1A9RE19_EIKCO</name>
<feature type="transmembrane region" description="Helical" evidence="1">
    <location>
        <begin position="85"/>
        <end position="101"/>
    </location>
</feature>
<feature type="transmembrane region" description="Helical" evidence="1">
    <location>
        <begin position="62"/>
        <end position="79"/>
    </location>
</feature>
<proteinExistence type="predicted"/>
<sequence length="662" mass="74501">MLVFNPEYIDRPPERLPRLGVLLLLLWITLPLAFALPVGVIIVFGVLWLIQLGLTLIGSRGLPAWATAIGGLAVFGFVFSQLGTFLGSEGGSALLLLLVLLKTYESRVLRDWHMLLTAMVFLMGATVLLNQGMFIGLWLLAGLFGTATCIALFNMPLRLAARHAATALLLTLPLAAVLFIAVPRMSEPLWRIPQPPKPGQAQTGLSDTMQPGSISNLVQSNELAFNATFDGGYTPNQSDLYWRAITMSQFDGEQWRADDDELPTRADTAYTQTIVSYSIIMRDEQGRIPVLDYPIINFNTDNARSKMRFAEGHTIRVRSHDGLRRFVLRAAIGNRLPEKLSPSRQRQLSRLPGYSNQRVRSLARQLRSQSANTVDFVNRTLAYYRNQSFAYTLNPPLDRSPDRIDNFVFDNRRGFCEHYAESFVAIMRAAGVPARVVTGYQGGEYNPDGGFWQVRGKDAHAWAEVWLPEEEAWLRVDPTAAVSSNRIEQGLSSALEGGEQELVAGSGNWQWWSKLSAEGQFYWQQWVVNYDSSSQQSLFRSLGLGGFNLLSLLVFLLIGGTLAVIPLWLWWRRSSRRYANLLEEGFVRIKERLLDVEGIDPAALGPAETANILREQECLSPELERLLAQYERWNYADDSLPPKAAQKRWYRQCCRAVRKVKL</sequence>
<dbReference type="Pfam" id="PF11992">
    <property type="entry name" value="TgpA_N"/>
    <property type="match status" value="1"/>
</dbReference>
<dbReference type="SMART" id="SM00460">
    <property type="entry name" value="TGc"/>
    <property type="match status" value="1"/>
</dbReference>
<protein>
    <recommendedName>
        <fullName evidence="2">Transglutaminase-like domain-containing protein</fullName>
    </recommendedName>
</protein>
<dbReference type="EMBL" id="LXSF01000006">
    <property type="protein sequence ID" value="OAM16413.1"/>
    <property type="molecule type" value="Genomic_DNA"/>
</dbReference>
<dbReference type="PANTHER" id="PTHR42736:SF1">
    <property type="entry name" value="PROTEIN-GLUTAMINE GAMMA-GLUTAMYLTRANSFERASE"/>
    <property type="match status" value="1"/>
</dbReference>
<dbReference type="Pfam" id="PF01841">
    <property type="entry name" value="Transglut_core"/>
    <property type="match status" value="1"/>
</dbReference>
<keyword evidence="1" id="KW-1133">Transmembrane helix</keyword>
<dbReference type="Gene3D" id="3.10.620.30">
    <property type="match status" value="1"/>
</dbReference>
<evidence type="ECO:0000313" key="3">
    <source>
        <dbReference type="EMBL" id="OAM16413.1"/>
    </source>
</evidence>
<gene>
    <name evidence="3" type="ORF">A7P85_06570</name>
</gene>
<feature type="transmembrane region" description="Helical" evidence="1">
    <location>
        <begin position="113"/>
        <end position="129"/>
    </location>
</feature>
<comment type="caution">
    <text evidence="3">The sequence shown here is derived from an EMBL/GenBank/DDBJ whole genome shotgun (WGS) entry which is preliminary data.</text>
</comment>
<dbReference type="Proteomes" id="UP000078003">
    <property type="component" value="Unassembled WGS sequence"/>
</dbReference>
<reference evidence="4" key="1">
    <citation type="submission" date="2016-05" db="EMBL/GenBank/DDBJ databases">
        <title>Draft genome of Corynebacterium afermentans subsp. afermentans LCDC 88199T.</title>
        <authorList>
            <person name="Bernier A.-M."/>
            <person name="Bernard K."/>
        </authorList>
    </citation>
    <scope>NUCLEOTIDE SEQUENCE [LARGE SCALE GENOMIC DNA]</scope>
    <source>
        <strain evidence="4">NML01-0328</strain>
    </source>
</reference>